<dbReference type="PANTHER" id="PTHR33198">
    <property type="entry name" value="ANK_REP_REGION DOMAIN-CONTAINING PROTEIN-RELATED"/>
    <property type="match status" value="1"/>
</dbReference>
<reference evidence="1" key="1">
    <citation type="submission" date="2018-11" db="EMBL/GenBank/DDBJ databases">
        <authorList>
            <person name="Alioto T."/>
            <person name="Alioto T."/>
        </authorList>
    </citation>
    <scope>NUCLEOTIDE SEQUENCE</scope>
</reference>
<sequence length="188" mass="21565">MEIDSNNSSGGSGKQVIREDFSAAKHKLTAYFAPKKNTEYEIYKFRQAKQTSDETIDSFHTRLRQLAVNCEFTETSKEVKSQIIQGCHSTRLRRKALREDTTLEGLISSARALELSEKQATEIEQIRQTIRKCCEKRSWKTSKRTTISTDTNGPKRKEKRLLAETVEVTFHMQTSVLHLEKVATHVKS</sequence>
<dbReference type="PANTHER" id="PTHR33198:SF20">
    <property type="entry name" value="RETROTRANSPOSON GAG DOMAIN-CONTAINING PROTEIN"/>
    <property type="match status" value="1"/>
</dbReference>
<organism evidence="1 2">
    <name type="scientific">Mytilus galloprovincialis</name>
    <name type="common">Mediterranean mussel</name>
    <dbReference type="NCBI Taxonomy" id="29158"/>
    <lineage>
        <taxon>Eukaryota</taxon>
        <taxon>Metazoa</taxon>
        <taxon>Spiralia</taxon>
        <taxon>Lophotrochozoa</taxon>
        <taxon>Mollusca</taxon>
        <taxon>Bivalvia</taxon>
        <taxon>Autobranchia</taxon>
        <taxon>Pteriomorphia</taxon>
        <taxon>Mytilida</taxon>
        <taxon>Mytiloidea</taxon>
        <taxon>Mytilidae</taxon>
        <taxon>Mytilinae</taxon>
        <taxon>Mytilus</taxon>
    </lineage>
</organism>
<dbReference type="Proteomes" id="UP000596742">
    <property type="component" value="Unassembled WGS sequence"/>
</dbReference>
<proteinExistence type="predicted"/>
<evidence type="ECO:0000313" key="2">
    <source>
        <dbReference type="Proteomes" id="UP000596742"/>
    </source>
</evidence>
<gene>
    <name evidence="1" type="ORF">MGAL_10B082036</name>
</gene>
<comment type="caution">
    <text evidence="1">The sequence shown here is derived from an EMBL/GenBank/DDBJ whole genome shotgun (WGS) entry which is preliminary data.</text>
</comment>
<keyword evidence="2" id="KW-1185">Reference proteome</keyword>
<evidence type="ECO:0000313" key="1">
    <source>
        <dbReference type="EMBL" id="VDI13128.1"/>
    </source>
</evidence>
<dbReference type="EMBL" id="UYJE01002726">
    <property type="protein sequence ID" value="VDI13128.1"/>
    <property type="molecule type" value="Genomic_DNA"/>
</dbReference>
<name>A0A8B6D242_MYTGA</name>
<evidence type="ECO:0008006" key="3">
    <source>
        <dbReference type="Google" id="ProtNLM"/>
    </source>
</evidence>
<protein>
    <recommendedName>
        <fullName evidence="3">Retrotransposon gag domain-containing protein</fullName>
    </recommendedName>
</protein>
<dbReference type="AlphaFoldDB" id="A0A8B6D242"/>
<dbReference type="OrthoDB" id="10068383at2759"/>
<accession>A0A8B6D242</accession>